<name>A0A915YBI5_9BACT</name>
<dbReference type="RefSeq" id="WP_264791379.1">
    <property type="nucleotide sequence ID" value="NZ_AP026867.1"/>
</dbReference>
<dbReference type="EMBL" id="AP026867">
    <property type="protein sequence ID" value="BDS10036.1"/>
    <property type="molecule type" value="Genomic_DNA"/>
</dbReference>
<dbReference type="PANTHER" id="PTHR17985">
    <property type="entry name" value="SER/THR-RICH PROTEIN T10 IN DGCR REGION"/>
    <property type="match status" value="1"/>
</dbReference>
<evidence type="ECO:0000313" key="1">
    <source>
        <dbReference type="EMBL" id="BDS10036.1"/>
    </source>
</evidence>
<keyword evidence="2" id="KW-1185">Reference proteome</keyword>
<dbReference type="AlphaFoldDB" id="A0A915YBI5"/>
<evidence type="ECO:0000313" key="2">
    <source>
        <dbReference type="Proteomes" id="UP001060919"/>
    </source>
</evidence>
<accession>A0A915YBI5</accession>
<dbReference type="KEGG" id="aup:AsAng_0007410"/>
<organism evidence="1 2">
    <name type="scientific">Aureispira anguillae</name>
    <dbReference type="NCBI Taxonomy" id="2864201"/>
    <lineage>
        <taxon>Bacteria</taxon>
        <taxon>Pseudomonadati</taxon>
        <taxon>Bacteroidota</taxon>
        <taxon>Saprospiria</taxon>
        <taxon>Saprospirales</taxon>
        <taxon>Saprospiraceae</taxon>
        <taxon>Aureispira</taxon>
    </lineage>
</organism>
<dbReference type="Pfam" id="PF05742">
    <property type="entry name" value="TANGO2"/>
    <property type="match status" value="1"/>
</dbReference>
<dbReference type="InterPro" id="IPR008551">
    <property type="entry name" value="TANGO2"/>
</dbReference>
<reference evidence="1" key="1">
    <citation type="submission" date="2022-09" db="EMBL/GenBank/DDBJ databases">
        <title>Aureispira anguillicida sp. nov., isolated from Leptocephalus of Japanese eel Anguilla japonica.</title>
        <authorList>
            <person name="Yuasa K."/>
            <person name="Mekata T."/>
            <person name="Ikunari K."/>
        </authorList>
    </citation>
    <scope>NUCLEOTIDE SEQUENCE</scope>
    <source>
        <strain evidence="1">EL160426</strain>
    </source>
</reference>
<proteinExistence type="predicted"/>
<dbReference type="PANTHER" id="PTHR17985:SF8">
    <property type="entry name" value="TRANSPORT AND GOLGI ORGANIZATION PROTEIN 2 HOMOLOG"/>
    <property type="match status" value="1"/>
</dbReference>
<protein>
    <submittedName>
        <fullName evidence="1">NRDE family protein</fullName>
    </submittedName>
</protein>
<dbReference type="Proteomes" id="UP001060919">
    <property type="component" value="Chromosome"/>
</dbReference>
<gene>
    <name evidence="1" type="ORF">AsAng_0007410</name>
</gene>
<sequence length="231" mass="27062">MCTLTYIPIEKEAFIWTQNRDESPLRTASGLVQNTTKQWIYPQEPLSGGTWISITQAGRVVSLLNGAFVQNKYVPSARSRGLMLLDFLDYTFLKDFVEHYTFEALEPFTMVVYEHGTLWEFRWDKKQKYLKQLNAQQPYIWSSSTLYPASIKALRQQWFAAYLENYPVRTRTNILNFHHHAGMGDLQNDLIMDRGMVKTVSITSIVKTIEEIEMNYYDLVRKNVAQQKLRL</sequence>